<proteinExistence type="predicted"/>
<evidence type="ECO:0000256" key="1">
    <source>
        <dbReference type="SAM" id="MobiDB-lite"/>
    </source>
</evidence>
<accession>A0A151NLP7</accession>
<dbReference type="AlphaFoldDB" id="A0A151NLP7"/>
<dbReference type="Proteomes" id="UP000050525">
    <property type="component" value="Unassembled WGS sequence"/>
</dbReference>
<evidence type="ECO:0000313" key="2">
    <source>
        <dbReference type="EMBL" id="KYO37714.1"/>
    </source>
</evidence>
<name>A0A151NLP7_ALLMI</name>
<sequence>MATCMHMARKTAGQHGEQLREKPLMKNLDQCRAGTGSRDSTLVDIRNTFHLSSCSGQVYASKTAVLTGLEDCFPSPQDDAMPHHHITLRPVTKTTRTEDAGTEEMSTPFTKT</sequence>
<reference evidence="2 3" key="1">
    <citation type="journal article" date="2012" name="Genome Biol.">
        <title>Sequencing three crocodilian genomes to illuminate the evolution of archosaurs and amniotes.</title>
        <authorList>
            <person name="St John J.A."/>
            <person name="Braun E.L."/>
            <person name="Isberg S.R."/>
            <person name="Miles L.G."/>
            <person name="Chong A.Y."/>
            <person name="Gongora J."/>
            <person name="Dalzell P."/>
            <person name="Moran C."/>
            <person name="Bed'hom B."/>
            <person name="Abzhanov A."/>
            <person name="Burgess S.C."/>
            <person name="Cooksey A.M."/>
            <person name="Castoe T.A."/>
            <person name="Crawford N.G."/>
            <person name="Densmore L.D."/>
            <person name="Drew J.C."/>
            <person name="Edwards S.V."/>
            <person name="Faircloth B.C."/>
            <person name="Fujita M.K."/>
            <person name="Greenwold M.J."/>
            <person name="Hoffmann F.G."/>
            <person name="Howard J.M."/>
            <person name="Iguchi T."/>
            <person name="Janes D.E."/>
            <person name="Khan S.Y."/>
            <person name="Kohno S."/>
            <person name="de Koning A.J."/>
            <person name="Lance S.L."/>
            <person name="McCarthy F.M."/>
            <person name="McCormack J.E."/>
            <person name="Merchant M.E."/>
            <person name="Peterson D.G."/>
            <person name="Pollock D.D."/>
            <person name="Pourmand N."/>
            <person name="Raney B.J."/>
            <person name="Roessler K.A."/>
            <person name="Sanford J.R."/>
            <person name="Sawyer R.H."/>
            <person name="Schmidt C.J."/>
            <person name="Triplett E.W."/>
            <person name="Tuberville T.D."/>
            <person name="Venegas-Anaya M."/>
            <person name="Howard J.T."/>
            <person name="Jarvis E.D."/>
            <person name="Guillette L.J.Jr."/>
            <person name="Glenn T.C."/>
            <person name="Green R.E."/>
            <person name="Ray D.A."/>
        </authorList>
    </citation>
    <scope>NUCLEOTIDE SEQUENCE [LARGE SCALE GENOMIC DNA]</scope>
    <source>
        <strain evidence="2">KSC_2009_1</strain>
    </source>
</reference>
<keyword evidence="3" id="KW-1185">Reference proteome</keyword>
<dbReference type="EMBL" id="AKHW03002600">
    <property type="protein sequence ID" value="KYO37714.1"/>
    <property type="molecule type" value="Genomic_DNA"/>
</dbReference>
<gene>
    <name evidence="2" type="ORF">Y1Q_0022011</name>
</gene>
<feature type="region of interest" description="Disordered" evidence="1">
    <location>
        <begin position="75"/>
        <end position="112"/>
    </location>
</feature>
<comment type="caution">
    <text evidence="2">The sequence shown here is derived from an EMBL/GenBank/DDBJ whole genome shotgun (WGS) entry which is preliminary data.</text>
</comment>
<organism evidence="2 3">
    <name type="scientific">Alligator mississippiensis</name>
    <name type="common">American alligator</name>
    <dbReference type="NCBI Taxonomy" id="8496"/>
    <lineage>
        <taxon>Eukaryota</taxon>
        <taxon>Metazoa</taxon>
        <taxon>Chordata</taxon>
        <taxon>Craniata</taxon>
        <taxon>Vertebrata</taxon>
        <taxon>Euteleostomi</taxon>
        <taxon>Archelosauria</taxon>
        <taxon>Archosauria</taxon>
        <taxon>Crocodylia</taxon>
        <taxon>Alligatoridae</taxon>
        <taxon>Alligatorinae</taxon>
        <taxon>Alligator</taxon>
    </lineage>
</organism>
<evidence type="ECO:0000313" key="3">
    <source>
        <dbReference type="Proteomes" id="UP000050525"/>
    </source>
</evidence>
<protein>
    <submittedName>
        <fullName evidence="2">Uncharacterized protein</fullName>
    </submittedName>
</protein>